<feature type="non-terminal residue" evidence="1">
    <location>
        <position position="95"/>
    </location>
</feature>
<gene>
    <name evidence="1" type="ORF">PCOR1329_LOCUS6129</name>
</gene>
<proteinExistence type="predicted"/>
<evidence type="ECO:0000313" key="1">
    <source>
        <dbReference type="EMBL" id="CAK0796872.1"/>
    </source>
</evidence>
<organism evidence="1 2">
    <name type="scientific">Prorocentrum cordatum</name>
    <dbReference type="NCBI Taxonomy" id="2364126"/>
    <lineage>
        <taxon>Eukaryota</taxon>
        <taxon>Sar</taxon>
        <taxon>Alveolata</taxon>
        <taxon>Dinophyceae</taxon>
        <taxon>Prorocentrales</taxon>
        <taxon>Prorocentraceae</taxon>
        <taxon>Prorocentrum</taxon>
    </lineage>
</organism>
<dbReference type="Proteomes" id="UP001189429">
    <property type="component" value="Unassembled WGS sequence"/>
</dbReference>
<accession>A0ABN9PY00</accession>
<evidence type="ECO:0000313" key="2">
    <source>
        <dbReference type="Proteomes" id="UP001189429"/>
    </source>
</evidence>
<keyword evidence="2" id="KW-1185">Reference proteome</keyword>
<dbReference type="EMBL" id="CAUYUJ010001644">
    <property type="protein sequence ID" value="CAK0796872.1"/>
    <property type="molecule type" value="Genomic_DNA"/>
</dbReference>
<reference evidence="1" key="1">
    <citation type="submission" date="2023-10" db="EMBL/GenBank/DDBJ databases">
        <authorList>
            <person name="Chen Y."/>
            <person name="Shah S."/>
            <person name="Dougan E. K."/>
            <person name="Thang M."/>
            <person name="Chan C."/>
        </authorList>
    </citation>
    <scope>NUCLEOTIDE SEQUENCE [LARGE SCALE GENOMIC DNA]</scope>
</reference>
<protein>
    <submittedName>
        <fullName evidence="1">Uncharacterized protein</fullName>
    </submittedName>
</protein>
<sequence>ALWEHIQDVEGKTLAIRELFQLHNTYVIKCLSKQNAMMHYYSLADMLQSEWGKNATDKAFATLRRMGAGSKKKLVVQALPVVRGKDGQPATTATQ</sequence>
<comment type="caution">
    <text evidence="1">The sequence shown here is derived from an EMBL/GenBank/DDBJ whole genome shotgun (WGS) entry which is preliminary data.</text>
</comment>
<name>A0ABN9PY00_9DINO</name>
<feature type="non-terminal residue" evidence="1">
    <location>
        <position position="1"/>
    </location>
</feature>